<protein>
    <submittedName>
        <fullName evidence="1">Uncharacterized protein</fullName>
    </submittedName>
</protein>
<accession>A0AAD9A6E3</accession>
<comment type="caution">
    <text evidence="1">The sequence shown here is derived from an EMBL/GenBank/DDBJ whole genome shotgun (WGS) entry which is preliminary data.</text>
</comment>
<gene>
    <name evidence="1" type="ORF">CCHR01_15062</name>
</gene>
<organism evidence="1 2">
    <name type="scientific">Colletotrichum chrysophilum</name>
    <dbReference type="NCBI Taxonomy" id="1836956"/>
    <lineage>
        <taxon>Eukaryota</taxon>
        <taxon>Fungi</taxon>
        <taxon>Dikarya</taxon>
        <taxon>Ascomycota</taxon>
        <taxon>Pezizomycotina</taxon>
        <taxon>Sordariomycetes</taxon>
        <taxon>Hypocreomycetidae</taxon>
        <taxon>Glomerellales</taxon>
        <taxon>Glomerellaceae</taxon>
        <taxon>Colletotrichum</taxon>
        <taxon>Colletotrichum gloeosporioides species complex</taxon>
    </lineage>
</organism>
<evidence type="ECO:0000313" key="1">
    <source>
        <dbReference type="EMBL" id="KAK1842321.1"/>
    </source>
</evidence>
<dbReference type="AlphaFoldDB" id="A0AAD9A6E3"/>
<name>A0AAD9A6E3_9PEZI</name>
<keyword evidence="2" id="KW-1185">Reference proteome</keyword>
<proteinExistence type="predicted"/>
<sequence>MLTASAQTFPNRTIVAPGKFCRYHRNTLKLTYVSTPTSRDSLAINGLSCALAILVASPAWRVLVVLTSSPLTADDCLVSFSPRTCMTSKHRYAYS</sequence>
<dbReference type="Proteomes" id="UP001243330">
    <property type="component" value="Unassembled WGS sequence"/>
</dbReference>
<reference evidence="1" key="1">
    <citation type="submission" date="2023-01" db="EMBL/GenBank/DDBJ databases">
        <title>Colletotrichum chrysophilum M932 genome sequence.</title>
        <authorList>
            <person name="Baroncelli R."/>
        </authorList>
    </citation>
    <scope>NUCLEOTIDE SEQUENCE</scope>
    <source>
        <strain evidence="1">M932</strain>
    </source>
</reference>
<evidence type="ECO:0000313" key="2">
    <source>
        <dbReference type="Proteomes" id="UP001243330"/>
    </source>
</evidence>
<dbReference type="EMBL" id="JAQOWY010000421">
    <property type="protein sequence ID" value="KAK1842321.1"/>
    <property type="molecule type" value="Genomic_DNA"/>
</dbReference>